<feature type="compositionally biased region" description="Low complexity" evidence="6">
    <location>
        <begin position="404"/>
        <end position="414"/>
    </location>
</feature>
<keyword evidence="3 4" id="KW-0862">Zinc</keyword>
<feature type="region of interest" description="Disordered" evidence="6">
    <location>
        <begin position="397"/>
        <end position="434"/>
    </location>
</feature>
<comment type="caution">
    <text evidence="9">The sequence shown here is derived from an EMBL/GenBank/DDBJ whole genome shotgun (WGS) entry which is preliminary data.</text>
</comment>
<evidence type="ECO:0000313" key="10">
    <source>
        <dbReference type="Proteomes" id="UP000242877"/>
    </source>
</evidence>
<keyword evidence="2 4" id="KW-0863">Zinc-finger</keyword>
<dbReference type="PROSITE" id="PS00518">
    <property type="entry name" value="ZF_RING_1"/>
    <property type="match status" value="1"/>
</dbReference>
<dbReference type="AlphaFoldDB" id="A0A166NPX7"/>
<protein>
    <submittedName>
        <fullName evidence="9">TRAF-type zinc finger protein</fullName>
    </submittedName>
</protein>
<dbReference type="GO" id="GO:0008270">
    <property type="term" value="F:zinc ion binding"/>
    <property type="evidence" value="ECO:0007669"/>
    <property type="project" value="UniProtKB-KW"/>
</dbReference>
<evidence type="ECO:0000256" key="5">
    <source>
        <dbReference type="SAM" id="Coils"/>
    </source>
</evidence>
<evidence type="ECO:0000256" key="1">
    <source>
        <dbReference type="ARBA" id="ARBA00022723"/>
    </source>
</evidence>
<dbReference type="SUPFAM" id="SSF57850">
    <property type="entry name" value="RING/U-box"/>
    <property type="match status" value="1"/>
</dbReference>
<dbReference type="PANTHER" id="PTHR10131:SF94">
    <property type="entry name" value="TNF RECEPTOR-ASSOCIATED FACTOR 4"/>
    <property type="match status" value="1"/>
</dbReference>
<evidence type="ECO:0000259" key="8">
    <source>
        <dbReference type="PROSITE" id="PS50145"/>
    </source>
</evidence>
<evidence type="ECO:0000256" key="4">
    <source>
        <dbReference type="PROSITE-ProRule" id="PRU00207"/>
    </source>
</evidence>
<evidence type="ECO:0000256" key="2">
    <source>
        <dbReference type="ARBA" id="ARBA00022771"/>
    </source>
</evidence>
<dbReference type="Pfam" id="PF02176">
    <property type="entry name" value="zf-TRAF"/>
    <property type="match status" value="2"/>
</dbReference>
<dbReference type="InterPro" id="IPR001841">
    <property type="entry name" value="Znf_RING"/>
</dbReference>
<dbReference type="SUPFAM" id="SSF49599">
    <property type="entry name" value="TRAF domain-like"/>
    <property type="match status" value="1"/>
</dbReference>
<dbReference type="PROSITE" id="PS50089">
    <property type="entry name" value="ZF_RING_2"/>
    <property type="match status" value="1"/>
</dbReference>
<feature type="compositionally biased region" description="Polar residues" evidence="6">
    <location>
        <begin position="335"/>
        <end position="348"/>
    </location>
</feature>
<dbReference type="OrthoDB" id="1630758at2759"/>
<keyword evidence="1 4" id="KW-0479">Metal-binding</keyword>
<feature type="coiled-coil region" evidence="5">
    <location>
        <begin position="284"/>
        <end position="311"/>
    </location>
</feature>
<name>A0A166NPX7_9EURO</name>
<feature type="compositionally biased region" description="Polar residues" evidence="6">
    <location>
        <begin position="420"/>
        <end position="434"/>
    </location>
</feature>
<evidence type="ECO:0000256" key="3">
    <source>
        <dbReference type="ARBA" id="ARBA00022833"/>
    </source>
</evidence>
<feature type="zinc finger region" description="TRAF-type" evidence="4">
    <location>
        <begin position="128"/>
        <end position="182"/>
    </location>
</feature>
<dbReference type="InterPro" id="IPR001293">
    <property type="entry name" value="Znf_TRAF"/>
</dbReference>
<gene>
    <name evidence="9" type="ORF">AAP_03266</name>
</gene>
<dbReference type="EMBL" id="AZGZ01000013">
    <property type="protein sequence ID" value="KZZ91560.1"/>
    <property type="molecule type" value="Genomic_DNA"/>
</dbReference>
<dbReference type="InterPro" id="IPR027370">
    <property type="entry name" value="Znf-RING_euk"/>
</dbReference>
<organism evidence="9 10">
    <name type="scientific">Ascosphaera apis ARSEF 7405</name>
    <dbReference type="NCBI Taxonomy" id="392613"/>
    <lineage>
        <taxon>Eukaryota</taxon>
        <taxon>Fungi</taxon>
        <taxon>Dikarya</taxon>
        <taxon>Ascomycota</taxon>
        <taxon>Pezizomycotina</taxon>
        <taxon>Eurotiomycetes</taxon>
        <taxon>Eurotiomycetidae</taxon>
        <taxon>Onygenales</taxon>
        <taxon>Ascosphaeraceae</taxon>
        <taxon>Ascosphaera</taxon>
    </lineage>
</organism>
<dbReference type="VEuPathDB" id="FungiDB:AAP_03266"/>
<sequence>MTSLMTTNGNSTSTGLSEEEIPRAFPTDIEVRNLEVISDLDDHLRCTICFCPFIEPIRLPCDHIYCRECIEHLINASNSPALHSPTFTDVEDLVEVHYRNSNFSCPKCRRIVRDYVRDITVAPRVIINMCDELIVRCPYSDLGCAETMERTLAKLHAEKYCEYRPVECPFIGCVLPVPRNKIIPGNTEGRCLHKRLDCEHCGERVREMDMQEHKLNACEVMPMPCTDCNIVLPRRDLIAHLESCPNRTFACVGTSYGCPATNLPMDQRAAHEAGCALARLVPFLETQQSNMRSMEKDIRGLRQRNELLEDLLDTKVDRVEYDFDDIEDDDASPPTYFNSNGTLRQSSYGRRRTAHGDSHRHMHDDGISSGSIWPSRHYRPRVRASIPIHRVRNTAAHRPPYQFDTDLSSTSDTSPIPRRTTASPAISESTTATNDVHTTYNHTIFHNNADRYLLSLHEGLREEVLSLAATVNEVDSRLRAPSAAAASVSNGQPPQPPESTSRNPPTMSRAGTRSASPVGEIQTSRSMARGYPTSGSSSGGMDRSRHSMQQPPHEPAPVRRQGSVSRPSSSHNQSGSGSNAVPSTSGGFGMTSSIGGVPIESRGRRPELRLMDIDAISV</sequence>
<dbReference type="InterPro" id="IPR017907">
    <property type="entry name" value="Znf_RING_CS"/>
</dbReference>
<dbReference type="InterPro" id="IPR013083">
    <property type="entry name" value="Znf_RING/FYVE/PHD"/>
</dbReference>
<feature type="zinc finger region" description="TRAF-type" evidence="4">
    <location>
        <begin position="213"/>
        <end position="258"/>
    </location>
</feature>
<feature type="region of interest" description="Disordered" evidence="6">
    <location>
        <begin position="482"/>
        <end position="606"/>
    </location>
</feature>
<dbReference type="Gene3D" id="3.30.40.10">
    <property type="entry name" value="Zinc/RING finger domain, C3HC4 (zinc finger)"/>
    <property type="match status" value="3"/>
</dbReference>
<keyword evidence="5" id="KW-0175">Coiled coil</keyword>
<evidence type="ECO:0000313" key="9">
    <source>
        <dbReference type="EMBL" id="KZZ91560.1"/>
    </source>
</evidence>
<keyword evidence="10" id="KW-1185">Reference proteome</keyword>
<reference evidence="9 10" key="1">
    <citation type="journal article" date="2016" name="Genome Biol. Evol.">
        <title>Divergent and convergent evolution of fungal pathogenicity.</title>
        <authorList>
            <person name="Shang Y."/>
            <person name="Xiao G."/>
            <person name="Zheng P."/>
            <person name="Cen K."/>
            <person name="Zhan S."/>
            <person name="Wang C."/>
        </authorList>
    </citation>
    <scope>NUCLEOTIDE SEQUENCE [LARGE SCALE GENOMIC DNA]</scope>
    <source>
        <strain evidence="9 10">ARSEF 7405</strain>
    </source>
</reference>
<feature type="domain" description="TRAF-type" evidence="8">
    <location>
        <begin position="128"/>
        <end position="182"/>
    </location>
</feature>
<evidence type="ECO:0000259" key="7">
    <source>
        <dbReference type="PROSITE" id="PS50089"/>
    </source>
</evidence>
<proteinExistence type="predicted"/>
<dbReference type="PROSITE" id="PS50145">
    <property type="entry name" value="ZF_TRAF"/>
    <property type="match status" value="2"/>
</dbReference>
<feature type="domain" description="RING-type" evidence="7">
    <location>
        <begin position="46"/>
        <end position="109"/>
    </location>
</feature>
<feature type="compositionally biased region" description="Basic and acidic residues" evidence="6">
    <location>
        <begin position="354"/>
        <end position="366"/>
    </location>
</feature>
<dbReference type="Proteomes" id="UP000242877">
    <property type="component" value="Unassembled WGS sequence"/>
</dbReference>
<accession>A0A166NPX7</accession>
<feature type="region of interest" description="Disordered" evidence="6">
    <location>
        <begin position="325"/>
        <end position="372"/>
    </location>
</feature>
<feature type="compositionally biased region" description="Polar residues" evidence="6">
    <location>
        <begin position="498"/>
        <end position="526"/>
    </location>
</feature>
<dbReference type="SMART" id="SM00184">
    <property type="entry name" value="RING"/>
    <property type="match status" value="1"/>
</dbReference>
<dbReference type="PANTHER" id="PTHR10131">
    <property type="entry name" value="TNF RECEPTOR ASSOCIATED FACTOR"/>
    <property type="match status" value="1"/>
</dbReference>
<feature type="compositionally biased region" description="Low complexity" evidence="6">
    <location>
        <begin position="565"/>
        <end position="579"/>
    </location>
</feature>
<dbReference type="Pfam" id="PF13445">
    <property type="entry name" value="zf-RING_UBOX"/>
    <property type="match status" value="1"/>
</dbReference>
<feature type="compositionally biased region" description="Polar residues" evidence="6">
    <location>
        <begin position="580"/>
        <end position="594"/>
    </location>
</feature>
<evidence type="ECO:0000256" key="6">
    <source>
        <dbReference type="SAM" id="MobiDB-lite"/>
    </source>
</evidence>
<feature type="domain" description="TRAF-type" evidence="8">
    <location>
        <begin position="213"/>
        <end position="258"/>
    </location>
</feature>